<evidence type="ECO:0000313" key="1">
    <source>
        <dbReference type="EMBL" id="OIR01553.1"/>
    </source>
</evidence>
<sequence length="94" mass="10686">MPATFTVDYVAFPHHHGRLFTYQSNDPVETEDFLMHLLLVRARITEIRHNGAPLVGHAFDRMLKVAADRLAGELLRESLGIDPVQIRDRFGYAA</sequence>
<dbReference type="AlphaFoldDB" id="A0A1J5RZG6"/>
<reference evidence="1" key="1">
    <citation type="submission" date="2016-10" db="EMBL/GenBank/DDBJ databases">
        <title>Sequence of Gallionella enrichment culture.</title>
        <authorList>
            <person name="Poehlein A."/>
            <person name="Muehling M."/>
            <person name="Daniel R."/>
        </authorList>
    </citation>
    <scope>NUCLEOTIDE SEQUENCE</scope>
</reference>
<gene>
    <name evidence="1" type="ORF">GALL_164550</name>
</gene>
<accession>A0A1J5RZG6</accession>
<name>A0A1J5RZG6_9ZZZZ</name>
<organism evidence="1">
    <name type="scientific">mine drainage metagenome</name>
    <dbReference type="NCBI Taxonomy" id="410659"/>
    <lineage>
        <taxon>unclassified sequences</taxon>
        <taxon>metagenomes</taxon>
        <taxon>ecological metagenomes</taxon>
    </lineage>
</organism>
<proteinExistence type="predicted"/>
<protein>
    <submittedName>
        <fullName evidence="1">Uncharacterized protein</fullName>
    </submittedName>
</protein>
<comment type="caution">
    <text evidence="1">The sequence shown here is derived from an EMBL/GenBank/DDBJ whole genome shotgun (WGS) entry which is preliminary data.</text>
</comment>
<dbReference type="EMBL" id="MLJW01000083">
    <property type="protein sequence ID" value="OIR01553.1"/>
    <property type="molecule type" value="Genomic_DNA"/>
</dbReference>